<dbReference type="STRING" id="644358.A0A0C4E5C0"/>
<dbReference type="InterPro" id="IPR002035">
    <property type="entry name" value="VWF_A"/>
</dbReference>
<evidence type="ECO:0000313" key="6">
    <source>
        <dbReference type="Proteomes" id="UP000011715"/>
    </source>
</evidence>
<dbReference type="Pfam" id="PF13519">
    <property type="entry name" value="VWA_2"/>
    <property type="match status" value="1"/>
</dbReference>
<dbReference type="SMART" id="SM00327">
    <property type="entry name" value="VWA"/>
    <property type="match status" value="1"/>
</dbReference>
<reference evidence="5" key="4">
    <citation type="journal article" date="2015" name="G3 (Bethesda)">
        <title>Genome sequences of three phytopathogenic species of the Magnaporthaceae family of fungi.</title>
        <authorList>
            <person name="Okagaki L.H."/>
            <person name="Nunes C.C."/>
            <person name="Sailsbery J."/>
            <person name="Clay B."/>
            <person name="Brown D."/>
            <person name="John T."/>
            <person name="Oh Y."/>
            <person name="Young N."/>
            <person name="Fitzgerald M."/>
            <person name="Haas B.J."/>
            <person name="Zeng Q."/>
            <person name="Young S."/>
            <person name="Adiconis X."/>
            <person name="Fan L."/>
            <person name="Levin J.Z."/>
            <person name="Mitchell T.K."/>
            <person name="Okubara P.A."/>
            <person name="Farman M.L."/>
            <person name="Kohn L.M."/>
            <person name="Birren B."/>
            <person name="Ma L.-J."/>
            <person name="Dean R.A."/>
        </authorList>
    </citation>
    <scope>NUCLEOTIDE SEQUENCE</scope>
    <source>
        <strain evidence="5">ATCC 64411 / 73-15</strain>
    </source>
</reference>
<dbReference type="EMBL" id="ADBL01001859">
    <property type="status" value="NOT_ANNOTATED_CDS"/>
    <property type="molecule type" value="Genomic_DNA"/>
</dbReference>
<accession>A0A0C4E5C0</accession>
<dbReference type="Gene3D" id="3.40.50.410">
    <property type="entry name" value="von Willebrand factor, type A domain"/>
    <property type="match status" value="1"/>
</dbReference>
<feature type="chain" id="PRO_5009385722" description="VWFA domain-containing protein" evidence="2">
    <location>
        <begin position="18"/>
        <end position="731"/>
    </location>
</feature>
<keyword evidence="2" id="KW-0732">Signal</keyword>
<feature type="domain" description="VWFA" evidence="3">
    <location>
        <begin position="57"/>
        <end position="240"/>
    </location>
</feature>
<reference evidence="5" key="5">
    <citation type="submission" date="2015-06" db="UniProtKB">
        <authorList>
            <consortium name="EnsemblFungi"/>
        </authorList>
    </citation>
    <scope>IDENTIFICATION</scope>
    <source>
        <strain evidence="5">ATCC 64411</strain>
    </source>
</reference>
<dbReference type="CDD" id="cd00198">
    <property type="entry name" value="vWFA"/>
    <property type="match status" value="1"/>
</dbReference>
<protein>
    <recommendedName>
        <fullName evidence="3">VWFA domain-containing protein</fullName>
    </recommendedName>
</protein>
<feature type="region of interest" description="Disordered" evidence="1">
    <location>
        <begin position="508"/>
        <end position="670"/>
    </location>
</feature>
<evidence type="ECO:0000313" key="4">
    <source>
        <dbReference type="EMBL" id="KLU88701.1"/>
    </source>
</evidence>
<feature type="compositionally biased region" description="Pro residues" evidence="1">
    <location>
        <begin position="643"/>
        <end position="664"/>
    </location>
</feature>
<evidence type="ECO:0000256" key="1">
    <source>
        <dbReference type="SAM" id="MobiDB-lite"/>
    </source>
</evidence>
<feature type="signal peptide" evidence="2">
    <location>
        <begin position="1"/>
        <end position="17"/>
    </location>
</feature>
<feature type="compositionally biased region" description="Low complexity" evidence="1">
    <location>
        <begin position="571"/>
        <end position="587"/>
    </location>
</feature>
<reference evidence="4" key="3">
    <citation type="submission" date="2011-03" db="EMBL/GenBank/DDBJ databases">
        <title>Annotation of Magnaporthe poae ATCC 64411.</title>
        <authorList>
            <person name="Ma L.-J."/>
            <person name="Dead R."/>
            <person name="Young S.K."/>
            <person name="Zeng Q."/>
            <person name="Gargeya S."/>
            <person name="Fitzgerald M."/>
            <person name="Haas B."/>
            <person name="Abouelleil A."/>
            <person name="Alvarado L."/>
            <person name="Arachchi H.M."/>
            <person name="Berlin A."/>
            <person name="Brown A."/>
            <person name="Chapman S.B."/>
            <person name="Chen Z."/>
            <person name="Dunbar C."/>
            <person name="Freedman E."/>
            <person name="Gearin G."/>
            <person name="Gellesch M."/>
            <person name="Goldberg J."/>
            <person name="Griggs A."/>
            <person name="Gujja S."/>
            <person name="Heiman D."/>
            <person name="Howarth C."/>
            <person name="Larson L."/>
            <person name="Lui A."/>
            <person name="MacDonald P.J.P."/>
            <person name="Mehta T."/>
            <person name="Montmayeur A."/>
            <person name="Murphy C."/>
            <person name="Neiman D."/>
            <person name="Pearson M."/>
            <person name="Priest M."/>
            <person name="Roberts A."/>
            <person name="Saif S."/>
            <person name="Shea T."/>
            <person name="Shenoy N."/>
            <person name="Sisk P."/>
            <person name="Stolte C."/>
            <person name="Sykes S."/>
            <person name="Yandava C."/>
            <person name="Wortman J."/>
            <person name="Nusbaum C."/>
            <person name="Birren B."/>
        </authorList>
    </citation>
    <scope>NUCLEOTIDE SEQUENCE</scope>
    <source>
        <strain evidence="4">ATCC 64411</strain>
    </source>
</reference>
<keyword evidence="6" id="KW-1185">Reference proteome</keyword>
<dbReference type="Proteomes" id="UP000011715">
    <property type="component" value="Unassembled WGS sequence"/>
</dbReference>
<dbReference type="SUPFAM" id="SSF53300">
    <property type="entry name" value="vWA-like"/>
    <property type="match status" value="1"/>
</dbReference>
<dbReference type="EMBL" id="GL876971">
    <property type="protein sequence ID" value="KLU88701.1"/>
    <property type="molecule type" value="Genomic_DNA"/>
</dbReference>
<evidence type="ECO:0000313" key="5">
    <source>
        <dbReference type="EnsemblFungi" id="MAPG_07686T0"/>
    </source>
</evidence>
<feature type="compositionally biased region" description="Gly residues" evidence="1">
    <location>
        <begin position="459"/>
        <end position="474"/>
    </location>
</feature>
<feature type="region of interest" description="Disordered" evidence="1">
    <location>
        <begin position="445"/>
        <end position="492"/>
    </location>
</feature>
<dbReference type="VEuPathDB" id="FungiDB:MAPG_07686"/>
<dbReference type="OrthoDB" id="301415at2759"/>
<evidence type="ECO:0000259" key="3">
    <source>
        <dbReference type="PROSITE" id="PS50234"/>
    </source>
</evidence>
<feature type="compositionally biased region" description="Gly residues" evidence="1">
    <location>
        <begin position="592"/>
        <end position="603"/>
    </location>
</feature>
<sequence>MRHLHLLALALPALVSATSIRLFPRDSTTATGVGSVIAKREEACTDLRVNSNNGDRKVALVIDSSGSMSSNDPGRRRIDAGRSLADFLISNGEAGGGKTADQLTVVDFDDVAKVVYPLGDPAGANATLSKIDASGGTNIASGVNKAFDLLTASDTGATDKRSAIVVFTDGSDGSPTALVNAIRKATGAGIRVSFGFLDLGASQQSKEILKAVRESRGVYATITAAAGSINFINYVLLNGLTYQDNPQGYDSQLLAGLSQTYVISGGTVTLKYQAVAGEVISFRVVSIGAGTLTSVAQMGGSTISPAGASSSVVSVTAPNSGQIELQVSPKSGGAPQDALFSVTTTSNVPLKNCTVGVGPTEEGGLSTGAKAGIGIGVTVAALGLLGGGGYFAFKHFHVGGAEGGIGAAPAGDGGISSNIAANGGNTTNLAPGFEKVMPPSDVMPVPPDGGNGLAPSATGQGGFGPNGVGDGGLGQNPMNIPPSMSPPPPVGGPPGSVFVPVFVPPMLPPASPPPRDSADPHNRAVSPLSHHHSSLPPGFNPPQWQPQGGPPLHELQQNITTGGPGNLQQTLGGSPPSELGGSEPISSNATPGHGGITPMGSEGGLSQPPGGVVPNHTGSTFAPSSGDIGSFPPSHGDVGFPDAPCPPGPPGVGPPPAGGPPFGPTQPSVYVPGSSFGIPGQDGQRNKHHHHHWLPPYATCEDRDCILHSSTHVCHQGCQCSCQDPNCPLNR</sequence>
<feature type="compositionally biased region" description="Pro residues" evidence="1">
    <location>
        <begin position="479"/>
        <end position="492"/>
    </location>
</feature>
<dbReference type="InterPro" id="IPR036465">
    <property type="entry name" value="vWFA_dom_sf"/>
</dbReference>
<dbReference type="eggNOG" id="ENOG502SBFD">
    <property type="taxonomic scope" value="Eukaryota"/>
</dbReference>
<evidence type="ECO:0000256" key="2">
    <source>
        <dbReference type="SAM" id="SignalP"/>
    </source>
</evidence>
<name>A0A0C4E5C0_MAGP6</name>
<organism evidence="5 6">
    <name type="scientific">Magnaporthiopsis poae (strain ATCC 64411 / 73-15)</name>
    <name type="common">Kentucky bluegrass fungus</name>
    <name type="synonym">Magnaporthe poae</name>
    <dbReference type="NCBI Taxonomy" id="644358"/>
    <lineage>
        <taxon>Eukaryota</taxon>
        <taxon>Fungi</taxon>
        <taxon>Dikarya</taxon>
        <taxon>Ascomycota</taxon>
        <taxon>Pezizomycotina</taxon>
        <taxon>Sordariomycetes</taxon>
        <taxon>Sordariomycetidae</taxon>
        <taxon>Magnaporthales</taxon>
        <taxon>Magnaporthaceae</taxon>
        <taxon>Magnaporthiopsis</taxon>
    </lineage>
</organism>
<dbReference type="EnsemblFungi" id="MAPG_07686T0">
    <property type="protein sequence ID" value="MAPG_07686T0"/>
    <property type="gene ID" value="MAPG_07686"/>
</dbReference>
<reference evidence="6" key="2">
    <citation type="submission" date="2010-05" db="EMBL/GenBank/DDBJ databases">
        <title>The genome sequence of Magnaporthe poae strain ATCC 64411.</title>
        <authorList>
            <person name="Ma L.-J."/>
            <person name="Dead R."/>
            <person name="Young S."/>
            <person name="Zeng Q."/>
            <person name="Koehrsen M."/>
            <person name="Alvarado L."/>
            <person name="Berlin A."/>
            <person name="Chapman S.B."/>
            <person name="Chen Z."/>
            <person name="Freedman E."/>
            <person name="Gellesch M."/>
            <person name="Goldberg J."/>
            <person name="Griggs A."/>
            <person name="Gujja S."/>
            <person name="Heilman E.R."/>
            <person name="Heiman D."/>
            <person name="Hepburn T."/>
            <person name="Howarth C."/>
            <person name="Jen D."/>
            <person name="Larson L."/>
            <person name="Mehta T."/>
            <person name="Neiman D."/>
            <person name="Pearson M."/>
            <person name="Roberts A."/>
            <person name="Saif S."/>
            <person name="Shea T."/>
            <person name="Shenoy N."/>
            <person name="Sisk P."/>
            <person name="Stolte C."/>
            <person name="Sykes S."/>
            <person name="Walk T."/>
            <person name="White J."/>
            <person name="Yandava C."/>
            <person name="Haas B."/>
            <person name="Nusbaum C."/>
            <person name="Birren B."/>
        </authorList>
    </citation>
    <scope>NUCLEOTIDE SEQUENCE [LARGE SCALE GENOMIC DNA]</scope>
    <source>
        <strain evidence="6">ATCC 64411 / 73-15</strain>
    </source>
</reference>
<feature type="compositionally biased region" description="Polar residues" evidence="1">
    <location>
        <begin position="555"/>
        <end position="570"/>
    </location>
</feature>
<reference evidence="4" key="1">
    <citation type="submission" date="2010-05" db="EMBL/GenBank/DDBJ databases">
        <title>The Genome Sequence of Magnaporthe poae strain ATCC 64411.</title>
        <authorList>
            <consortium name="The Broad Institute Genome Sequencing Platform"/>
            <consortium name="Broad Institute Genome Sequencing Center for Infectious Disease"/>
            <person name="Ma L.-J."/>
            <person name="Dead R."/>
            <person name="Young S."/>
            <person name="Zeng Q."/>
            <person name="Koehrsen M."/>
            <person name="Alvarado L."/>
            <person name="Berlin A."/>
            <person name="Chapman S.B."/>
            <person name="Chen Z."/>
            <person name="Freedman E."/>
            <person name="Gellesch M."/>
            <person name="Goldberg J."/>
            <person name="Griggs A."/>
            <person name="Gujja S."/>
            <person name="Heilman E.R."/>
            <person name="Heiman D."/>
            <person name="Hepburn T."/>
            <person name="Howarth C."/>
            <person name="Jen D."/>
            <person name="Larson L."/>
            <person name="Mehta T."/>
            <person name="Neiman D."/>
            <person name="Pearson M."/>
            <person name="Roberts A."/>
            <person name="Saif S."/>
            <person name="Shea T."/>
            <person name="Shenoy N."/>
            <person name="Sisk P."/>
            <person name="Stolte C."/>
            <person name="Sykes S."/>
            <person name="Walk T."/>
            <person name="White J."/>
            <person name="Yandava C."/>
            <person name="Haas B."/>
            <person name="Nusbaum C."/>
            <person name="Birren B."/>
        </authorList>
    </citation>
    <scope>NUCLEOTIDE SEQUENCE</scope>
    <source>
        <strain evidence="4">ATCC 64411</strain>
    </source>
</reference>
<dbReference type="AlphaFoldDB" id="A0A0C4E5C0"/>
<gene>
    <name evidence="4" type="ORF">MAPG_07686</name>
</gene>
<dbReference type="PROSITE" id="PS50234">
    <property type="entry name" value="VWFA"/>
    <property type="match status" value="1"/>
</dbReference>
<proteinExistence type="predicted"/>